<evidence type="ECO:0000313" key="1">
    <source>
        <dbReference type="EMBL" id="QOS39401.1"/>
    </source>
</evidence>
<reference evidence="1 2" key="1">
    <citation type="submission" date="2018-08" db="EMBL/GenBank/DDBJ databases">
        <title>The first complete genome of Treponema rectale (CHPAT), a commensal spirochete of the bovine rectum.</title>
        <authorList>
            <person name="Staton G.J."/>
            <person name="Clegg S.R."/>
            <person name="Carter S.D."/>
            <person name="Radford A.D."/>
            <person name="Darby A."/>
            <person name="Hall N."/>
            <person name="Birtles R.J."/>
            <person name="Evans N.J."/>
        </authorList>
    </citation>
    <scope>NUCLEOTIDE SEQUENCE [LARGE SCALE GENOMIC DNA]</scope>
    <source>
        <strain evidence="1 2">CHPA</strain>
    </source>
</reference>
<protein>
    <submittedName>
        <fullName evidence="1">Uncharacterized protein</fullName>
    </submittedName>
</protein>
<name>A0A7M1XKS5_9SPIR</name>
<dbReference type="Proteomes" id="UP000593591">
    <property type="component" value="Chromosome"/>
</dbReference>
<evidence type="ECO:0000313" key="2">
    <source>
        <dbReference type="Proteomes" id="UP000593591"/>
    </source>
</evidence>
<gene>
    <name evidence="1" type="ORF">DYE49_02590</name>
</gene>
<proteinExistence type="predicted"/>
<accession>A0A7M1XKS5</accession>
<sequence length="127" mass="14941">MQIILCYESRPAADTDFIYIKSFLDFEYPAAKRKFKLTKISLETKTKYNSKKIKATIKTNTNNYAHMHPNEKTYVVYCLDVDNSLKDEINNADVINYCKENNYELVWFNKDVEDVFLGKQISDSKKD</sequence>
<organism evidence="1 2">
    <name type="scientific">Treponema rectale</name>
    <dbReference type="NCBI Taxonomy" id="744512"/>
    <lineage>
        <taxon>Bacteria</taxon>
        <taxon>Pseudomonadati</taxon>
        <taxon>Spirochaetota</taxon>
        <taxon>Spirochaetia</taxon>
        <taxon>Spirochaetales</taxon>
        <taxon>Treponemataceae</taxon>
        <taxon>Treponema</taxon>
    </lineage>
</organism>
<dbReference type="KEGG" id="trc:DYE49_02590"/>
<dbReference type="EMBL" id="CP031517">
    <property type="protein sequence ID" value="QOS39401.1"/>
    <property type="molecule type" value="Genomic_DNA"/>
</dbReference>
<dbReference type="AlphaFoldDB" id="A0A7M1XKS5"/>